<feature type="domain" description="S-adenosyl-l-methionine hydroxide adenosyltransferase N-terminal" evidence="3">
    <location>
        <begin position="37"/>
        <end position="183"/>
    </location>
</feature>
<name>A0A4U6D8W8_9BACT</name>
<evidence type="ECO:0000256" key="1">
    <source>
        <dbReference type="ARBA" id="ARBA00022691"/>
    </source>
</evidence>
<dbReference type="InterPro" id="IPR046470">
    <property type="entry name" value="SAM_HAT_C"/>
</dbReference>
<keyword evidence="5" id="KW-0804">Transcription</keyword>
<protein>
    <submittedName>
        <fullName evidence="5">DNA-directed RNA polymerase subunit delta</fullName>
    </submittedName>
</protein>
<dbReference type="EMBL" id="SZVO01000001">
    <property type="protein sequence ID" value="TKT93950.1"/>
    <property type="molecule type" value="Genomic_DNA"/>
</dbReference>
<dbReference type="SUPFAM" id="SSF102522">
    <property type="entry name" value="Bacterial fluorinating enzyme, N-terminal domain"/>
    <property type="match status" value="1"/>
</dbReference>
<dbReference type="InterPro" id="IPR046469">
    <property type="entry name" value="SAM_HAT_N"/>
</dbReference>
<evidence type="ECO:0000259" key="4">
    <source>
        <dbReference type="Pfam" id="PF20257"/>
    </source>
</evidence>
<proteinExistence type="inferred from homology"/>
<organism evidence="5 6">
    <name type="scientific">Dyadobacter frigoris</name>
    <dbReference type="NCBI Taxonomy" id="2576211"/>
    <lineage>
        <taxon>Bacteria</taxon>
        <taxon>Pseudomonadati</taxon>
        <taxon>Bacteroidota</taxon>
        <taxon>Cytophagia</taxon>
        <taxon>Cytophagales</taxon>
        <taxon>Spirosomataceae</taxon>
        <taxon>Dyadobacter</taxon>
    </lineage>
</organism>
<evidence type="ECO:0000313" key="5">
    <source>
        <dbReference type="EMBL" id="TKT93950.1"/>
    </source>
</evidence>
<dbReference type="OrthoDB" id="9792195at2"/>
<dbReference type="PANTHER" id="PTHR35092">
    <property type="entry name" value="CHLORINASE MJ1651"/>
    <property type="match status" value="1"/>
</dbReference>
<dbReference type="AlphaFoldDB" id="A0A4U6D8W8"/>
<evidence type="ECO:0000259" key="3">
    <source>
        <dbReference type="Pfam" id="PF01887"/>
    </source>
</evidence>
<keyword evidence="5" id="KW-0240">DNA-directed RNA polymerase</keyword>
<dbReference type="Pfam" id="PF01887">
    <property type="entry name" value="SAM_HAT_N"/>
    <property type="match status" value="1"/>
</dbReference>
<dbReference type="GO" id="GO:0000428">
    <property type="term" value="C:DNA-directed RNA polymerase complex"/>
    <property type="evidence" value="ECO:0007669"/>
    <property type="project" value="UniProtKB-KW"/>
</dbReference>
<comment type="similarity">
    <text evidence="2">Belongs to the SAM hydrolase / SAM-dependent halogenase family.</text>
</comment>
<dbReference type="InterPro" id="IPR002747">
    <property type="entry name" value="SAM_OH_AdoTrfase"/>
</dbReference>
<feature type="domain" description="S-adenosyl-l-methionine hydroxide adenosyltransferase C-terminal" evidence="4">
    <location>
        <begin position="209"/>
        <end position="302"/>
    </location>
</feature>
<keyword evidence="6" id="KW-1185">Reference proteome</keyword>
<keyword evidence="1" id="KW-0949">S-adenosyl-L-methionine</keyword>
<dbReference type="InterPro" id="IPR023228">
    <property type="entry name" value="SAM_OH_AdoTrfase_N_sf"/>
</dbReference>
<evidence type="ECO:0000313" key="6">
    <source>
        <dbReference type="Proteomes" id="UP000304900"/>
    </source>
</evidence>
<dbReference type="InterPro" id="IPR023227">
    <property type="entry name" value="SAM_OH_AdoTrfase_C_sf"/>
</dbReference>
<dbReference type="RefSeq" id="WP_137338240.1">
    <property type="nucleotide sequence ID" value="NZ_BSQH01000001.1"/>
</dbReference>
<sequence>MASFSFLNLVRKSGFSVSVILLMLISVASNAQNNILVFQSDFGLKDGAVSAMKGVAMGVSSDLKLFDVTHEIPAYNIWEASYRLVQTAPYWPVGTVFVSVCDPGVGTQRKSVVLLTKSGHYFVTPDNGTLTLVAEQMGIQEVREIDEVKNRRKNSNESYTFHGRDVYAFTAARLASKTITYDQVGPKLPNQIVSIPYTKPSFKNGKVEGTIPILDIQYGNVWTDIDKKLFNQLGIKIGEDIKVEVFNGDKKIYGGTVKYVNTFGEVSEGSDVGYFNSLLNFSLGINMASFSEKYSVFSGNTWSIILSK</sequence>
<comment type="caution">
    <text evidence="5">The sequence shown here is derived from an EMBL/GenBank/DDBJ whole genome shotgun (WGS) entry which is preliminary data.</text>
</comment>
<dbReference type="Gene3D" id="3.40.50.10790">
    <property type="entry name" value="S-adenosyl-l-methionine hydroxide adenosyltransferase, N-terminal"/>
    <property type="match status" value="1"/>
</dbReference>
<dbReference type="Gene3D" id="2.40.30.90">
    <property type="entry name" value="Bacterial fluorinating enzyme like"/>
    <property type="match status" value="1"/>
</dbReference>
<reference evidence="5 6" key="1">
    <citation type="submission" date="2019-05" db="EMBL/GenBank/DDBJ databases">
        <title>Dyadobacter AR-3-8 sp. nov., isolated from arctic soil.</title>
        <authorList>
            <person name="Chaudhary D.K."/>
        </authorList>
    </citation>
    <scope>NUCLEOTIDE SEQUENCE [LARGE SCALE GENOMIC DNA]</scope>
    <source>
        <strain evidence="5 6">AR-3-8</strain>
    </source>
</reference>
<accession>A0A4U6D8W8</accession>
<evidence type="ECO:0000256" key="2">
    <source>
        <dbReference type="ARBA" id="ARBA00024035"/>
    </source>
</evidence>
<dbReference type="PANTHER" id="PTHR35092:SF1">
    <property type="entry name" value="CHLORINASE MJ1651"/>
    <property type="match status" value="1"/>
</dbReference>
<dbReference type="SUPFAM" id="SSF101852">
    <property type="entry name" value="Bacterial fluorinating enzyme, C-terminal domain"/>
    <property type="match status" value="1"/>
</dbReference>
<dbReference type="Proteomes" id="UP000304900">
    <property type="component" value="Unassembled WGS sequence"/>
</dbReference>
<gene>
    <name evidence="5" type="ORF">FDK13_01695</name>
</gene>
<dbReference type="Pfam" id="PF20257">
    <property type="entry name" value="SAM_HAT_C"/>
    <property type="match status" value="1"/>
</dbReference>
<dbReference type="PIRSF" id="PIRSF006779">
    <property type="entry name" value="UCP006779"/>
    <property type="match status" value="1"/>
</dbReference>